<protein>
    <submittedName>
        <fullName evidence="7">Sulfate transport system substrate-binding protein</fullName>
    </submittedName>
</protein>
<feature type="chain" id="PRO_5011618141" evidence="6">
    <location>
        <begin position="30"/>
        <end position="344"/>
    </location>
</feature>
<dbReference type="GO" id="GO:0042597">
    <property type="term" value="C:periplasmic space"/>
    <property type="evidence" value="ECO:0007669"/>
    <property type="project" value="UniProtKB-SubCell"/>
</dbReference>
<reference evidence="8" key="1">
    <citation type="submission" date="2016-10" db="EMBL/GenBank/DDBJ databases">
        <authorList>
            <person name="Varghese N."/>
            <person name="Submissions S."/>
        </authorList>
    </citation>
    <scope>NUCLEOTIDE SEQUENCE [LARGE SCALE GENOMIC DNA]</scope>
    <source>
        <strain evidence="8">DSM 19083</strain>
    </source>
</reference>
<keyword evidence="8" id="KW-1185">Reference proteome</keyword>
<comment type="similarity">
    <text evidence="2">Belongs to the prokaryotic sulfate-binding protein family.</text>
</comment>
<dbReference type="GO" id="GO:1902358">
    <property type="term" value="P:sulfate transmembrane transport"/>
    <property type="evidence" value="ECO:0007669"/>
    <property type="project" value="InterPro"/>
</dbReference>
<dbReference type="Proteomes" id="UP000198520">
    <property type="component" value="Unassembled WGS sequence"/>
</dbReference>
<dbReference type="PANTHER" id="PTHR30368:SF2">
    <property type="entry name" value="SULFATE-BINDING PROTEIN"/>
    <property type="match status" value="1"/>
</dbReference>
<dbReference type="PANTHER" id="PTHR30368">
    <property type="entry name" value="SULFATE-BINDING PROTEIN"/>
    <property type="match status" value="1"/>
</dbReference>
<dbReference type="Pfam" id="PF13531">
    <property type="entry name" value="SBP_bac_11"/>
    <property type="match status" value="1"/>
</dbReference>
<evidence type="ECO:0000256" key="4">
    <source>
        <dbReference type="ARBA" id="ARBA00022729"/>
    </source>
</evidence>
<dbReference type="InterPro" id="IPR005669">
    <property type="entry name" value="Thiosulph/SO4-bd"/>
</dbReference>
<keyword evidence="5" id="KW-0574">Periplasm</keyword>
<accession>A0A1I2H2H3</accession>
<sequence>MSRTRPHPAARLVALGVVAGLVGCTPASASPDHLTLVGFAVVRAAHGEARESWAATPEGAGVAWSSAFGASGDQSRAVAAGLPADVVHLSVVADVERLVTAGRVDATWDDGPEGGIASQSVVVLVVRPGNPLGVTDWADLTAPGVEVVTPNPGSSGAARWNVLAAWASAGGTLREAPGGAPGGTPSQSEAEGFLARLLGNVVAYPGSGRDATTAFAAGTGDVLISTENEAILARQRGEDIEYVIPPTTFLVQNPAAVTTDAPARAQDYLDHLRGPEGQRALASTGFRPLGDVGEVVVPGATEPARPFPEPEHLVTLDDVGGWAAVDAHLFGPDGVVTRLQRAGA</sequence>
<dbReference type="PROSITE" id="PS51257">
    <property type="entry name" value="PROKAR_LIPOPROTEIN"/>
    <property type="match status" value="1"/>
</dbReference>
<evidence type="ECO:0000313" key="7">
    <source>
        <dbReference type="EMBL" id="SFF23583.1"/>
    </source>
</evidence>
<dbReference type="SUPFAM" id="SSF53850">
    <property type="entry name" value="Periplasmic binding protein-like II"/>
    <property type="match status" value="1"/>
</dbReference>
<dbReference type="RefSeq" id="WP_093378344.1">
    <property type="nucleotide sequence ID" value="NZ_BNAN01000003.1"/>
</dbReference>
<keyword evidence="3" id="KW-0813">Transport</keyword>
<name>A0A1I2H2H3_9MICO</name>
<feature type="signal peptide" evidence="6">
    <location>
        <begin position="1"/>
        <end position="29"/>
    </location>
</feature>
<evidence type="ECO:0000256" key="2">
    <source>
        <dbReference type="ARBA" id="ARBA00006099"/>
    </source>
</evidence>
<evidence type="ECO:0000256" key="5">
    <source>
        <dbReference type="ARBA" id="ARBA00022764"/>
    </source>
</evidence>
<comment type="subcellular location">
    <subcellularLocation>
        <location evidence="1">Periplasm</location>
    </subcellularLocation>
</comment>
<gene>
    <name evidence="7" type="ORF">SAMN04488035_2136</name>
</gene>
<dbReference type="GO" id="GO:0140104">
    <property type="term" value="F:molecular carrier activity"/>
    <property type="evidence" value="ECO:0007669"/>
    <property type="project" value="InterPro"/>
</dbReference>
<dbReference type="OrthoDB" id="9802127at2"/>
<proteinExistence type="inferred from homology"/>
<dbReference type="Gene3D" id="3.40.190.10">
    <property type="entry name" value="Periplasmic binding protein-like II"/>
    <property type="match status" value="2"/>
</dbReference>
<dbReference type="AlphaFoldDB" id="A0A1I2H2H3"/>
<keyword evidence="4 6" id="KW-0732">Signal</keyword>
<dbReference type="STRING" id="285351.SAMN04488035_2136"/>
<organism evidence="7 8">
    <name type="scientific">Flavimobilis marinus</name>
    <dbReference type="NCBI Taxonomy" id="285351"/>
    <lineage>
        <taxon>Bacteria</taxon>
        <taxon>Bacillati</taxon>
        <taxon>Actinomycetota</taxon>
        <taxon>Actinomycetes</taxon>
        <taxon>Micrococcales</taxon>
        <taxon>Jonesiaceae</taxon>
        <taxon>Flavimobilis</taxon>
    </lineage>
</organism>
<evidence type="ECO:0000313" key="8">
    <source>
        <dbReference type="Proteomes" id="UP000198520"/>
    </source>
</evidence>
<evidence type="ECO:0000256" key="3">
    <source>
        <dbReference type="ARBA" id="ARBA00022448"/>
    </source>
</evidence>
<evidence type="ECO:0000256" key="6">
    <source>
        <dbReference type="SAM" id="SignalP"/>
    </source>
</evidence>
<evidence type="ECO:0000256" key="1">
    <source>
        <dbReference type="ARBA" id="ARBA00004418"/>
    </source>
</evidence>
<dbReference type="EMBL" id="FONZ01000003">
    <property type="protein sequence ID" value="SFF23583.1"/>
    <property type="molecule type" value="Genomic_DNA"/>
</dbReference>